<evidence type="ECO:0000313" key="3">
    <source>
        <dbReference type="Proteomes" id="UP000030764"/>
    </source>
</evidence>
<dbReference type="AlphaFoldDB" id="A0A085LY24"/>
<accession>A0A085LY24</accession>
<feature type="signal peptide" evidence="1">
    <location>
        <begin position="1"/>
        <end position="18"/>
    </location>
</feature>
<evidence type="ECO:0000313" key="2">
    <source>
        <dbReference type="EMBL" id="KFD49870.1"/>
    </source>
</evidence>
<organism evidence="2 3">
    <name type="scientific">Trichuris suis</name>
    <name type="common">pig whipworm</name>
    <dbReference type="NCBI Taxonomy" id="68888"/>
    <lineage>
        <taxon>Eukaryota</taxon>
        <taxon>Metazoa</taxon>
        <taxon>Ecdysozoa</taxon>
        <taxon>Nematoda</taxon>
        <taxon>Enoplea</taxon>
        <taxon>Dorylaimia</taxon>
        <taxon>Trichinellida</taxon>
        <taxon>Trichuridae</taxon>
        <taxon>Trichuris</taxon>
    </lineage>
</organism>
<keyword evidence="1" id="KW-0732">Signal</keyword>
<reference evidence="2 3" key="1">
    <citation type="journal article" date="2014" name="Nat. Genet.">
        <title>Genome and transcriptome of the porcine whipworm Trichuris suis.</title>
        <authorList>
            <person name="Jex A.R."/>
            <person name="Nejsum P."/>
            <person name="Schwarz E.M."/>
            <person name="Hu L."/>
            <person name="Young N.D."/>
            <person name="Hall R.S."/>
            <person name="Korhonen P.K."/>
            <person name="Liao S."/>
            <person name="Thamsborg S."/>
            <person name="Xia J."/>
            <person name="Xu P."/>
            <person name="Wang S."/>
            <person name="Scheerlinck J.P."/>
            <person name="Hofmann A."/>
            <person name="Sternberg P.W."/>
            <person name="Wang J."/>
            <person name="Gasser R.B."/>
        </authorList>
    </citation>
    <scope>NUCLEOTIDE SEQUENCE [LARGE SCALE GENOMIC DNA]</scope>
    <source>
        <strain evidence="2">DCEP-RM93M</strain>
    </source>
</reference>
<protein>
    <submittedName>
        <fullName evidence="2">Uncharacterized protein</fullName>
    </submittedName>
</protein>
<dbReference type="EMBL" id="KL363263">
    <property type="protein sequence ID" value="KFD49870.1"/>
    <property type="molecule type" value="Genomic_DNA"/>
</dbReference>
<keyword evidence="3" id="KW-1185">Reference proteome</keyword>
<gene>
    <name evidence="2" type="ORF">M513_09337</name>
</gene>
<sequence>MNVLMQLLNFLLSNFVRWEDGRAVHGATFRSQSTSVGVGSDPILVSDASLSSSKVESKAEVHCVSYEAAQNITHSSKVYIEQPLAFGADGIQENGALSVVWQLARKGSL</sequence>
<dbReference type="Proteomes" id="UP000030764">
    <property type="component" value="Unassembled WGS sequence"/>
</dbReference>
<proteinExistence type="predicted"/>
<evidence type="ECO:0000256" key="1">
    <source>
        <dbReference type="SAM" id="SignalP"/>
    </source>
</evidence>
<name>A0A085LY24_9BILA</name>
<feature type="chain" id="PRO_5001794848" evidence="1">
    <location>
        <begin position="19"/>
        <end position="109"/>
    </location>
</feature>